<feature type="compositionally biased region" description="Polar residues" evidence="1">
    <location>
        <begin position="22"/>
        <end position="31"/>
    </location>
</feature>
<gene>
    <name evidence="2" type="ORF">L195_g039009</name>
</gene>
<dbReference type="Proteomes" id="UP000236291">
    <property type="component" value="Unassembled WGS sequence"/>
</dbReference>
<accession>A0A2K3LWR0</accession>
<evidence type="ECO:0000313" key="2">
    <source>
        <dbReference type="EMBL" id="PNX82972.1"/>
    </source>
</evidence>
<sequence length="114" mass="12435">NHQSKRALVPRPLLQKKRSFKRQPSQCGRGNQPSVLRAIVAEQDALEEEAMLRVKEAIASANASMEIAIQKRKRAQILAENADLATYKAAMLIKIAGAAAAAESAEIGANYFFD</sequence>
<evidence type="ECO:0000256" key="1">
    <source>
        <dbReference type="SAM" id="MobiDB-lite"/>
    </source>
</evidence>
<name>A0A2K3LWR0_TRIPR</name>
<evidence type="ECO:0000313" key="3">
    <source>
        <dbReference type="Proteomes" id="UP000236291"/>
    </source>
</evidence>
<dbReference type="EMBL" id="ASHM01043082">
    <property type="protein sequence ID" value="PNX82972.1"/>
    <property type="molecule type" value="Genomic_DNA"/>
</dbReference>
<organism evidence="2 3">
    <name type="scientific">Trifolium pratense</name>
    <name type="common">Red clover</name>
    <dbReference type="NCBI Taxonomy" id="57577"/>
    <lineage>
        <taxon>Eukaryota</taxon>
        <taxon>Viridiplantae</taxon>
        <taxon>Streptophyta</taxon>
        <taxon>Embryophyta</taxon>
        <taxon>Tracheophyta</taxon>
        <taxon>Spermatophyta</taxon>
        <taxon>Magnoliopsida</taxon>
        <taxon>eudicotyledons</taxon>
        <taxon>Gunneridae</taxon>
        <taxon>Pentapetalae</taxon>
        <taxon>rosids</taxon>
        <taxon>fabids</taxon>
        <taxon>Fabales</taxon>
        <taxon>Fabaceae</taxon>
        <taxon>Papilionoideae</taxon>
        <taxon>50 kb inversion clade</taxon>
        <taxon>NPAAA clade</taxon>
        <taxon>Hologalegina</taxon>
        <taxon>IRL clade</taxon>
        <taxon>Trifolieae</taxon>
        <taxon>Trifolium</taxon>
    </lineage>
</organism>
<dbReference type="AlphaFoldDB" id="A0A2K3LWR0"/>
<proteinExistence type="predicted"/>
<dbReference type="ExpressionAtlas" id="A0A2K3LWR0">
    <property type="expression patterns" value="baseline"/>
</dbReference>
<protein>
    <submittedName>
        <fullName evidence="2">Uncharacterized protein</fullName>
    </submittedName>
</protein>
<reference evidence="2 3" key="2">
    <citation type="journal article" date="2017" name="Front. Plant Sci.">
        <title>Gene Classification and Mining of Molecular Markers Useful in Red Clover (Trifolium pratense) Breeding.</title>
        <authorList>
            <person name="Istvanek J."/>
            <person name="Dluhosova J."/>
            <person name="Dluhos P."/>
            <person name="Patkova L."/>
            <person name="Nedelnik J."/>
            <person name="Repkova J."/>
        </authorList>
    </citation>
    <scope>NUCLEOTIDE SEQUENCE [LARGE SCALE GENOMIC DNA]</scope>
    <source>
        <strain evidence="3">cv. Tatra</strain>
        <tissue evidence="2">Young leaves</tissue>
    </source>
</reference>
<reference evidence="2 3" key="1">
    <citation type="journal article" date="2014" name="Am. J. Bot.">
        <title>Genome assembly and annotation for red clover (Trifolium pratense; Fabaceae).</title>
        <authorList>
            <person name="Istvanek J."/>
            <person name="Jaros M."/>
            <person name="Krenek A."/>
            <person name="Repkova J."/>
        </authorList>
    </citation>
    <scope>NUCLEOTIDE SEQUENCE [LARGE SCALE GENOMIC DNA]</scope>
    <source>
        <strain evidence="3">cv. Tatra</strain>
        <tissue evidence="2">Young leaves</tissue>
    </source>
</reference>
<dbReference type="STRING" id="57577.A0A2K3LWR0"/>
<comment type="caution">
    <text evidence="2">The sequence shown here is derived from an EMBL/GenBank/DDBJ whole genome shotgun (WGS) entry which is preliminary data.</text>
</comment>
<feature type="non-terminal residue" evidence="2">
    <location>
        <position position="1"/>
    </location>
</feature>
<feature type="region of interest" description="Disordered" evidence="1">
    <location>
        <begin position="1"/>
        <end position="31"/>
    </location>
</feature>